<organism evidence="1 2">
    <name type="scientific">[Candida] jaroonii</name>
    <dbReference type="NCBI Taxonomy" id="467808"/>
    <lineage>
        <taxon>Eukaryota</taxon>
        <taxon>Fungi</taxon>
        <taxon>Dikarya</taxon>
        <taxon>Ascomycota</taxon>
        <taxon>Saccharomycotina</taxon>
        <taxon>Pichiomycetes</taxon>
        <taxon>Debaryomycetaceae</taxon>
        <taxon>Yamadazyma</taxon>
    </lineage>
</organism>
<name>A0ACA9YAK4_9ASCO</name>
<comment type="caution">
    <text evidence="1">The sequence shown here is derived from an EMBL/GenBank/DDBJ whole genome shotgun (WGS) entry which is preliminary data.</text>
</comment>
<evidence type="ECO:0000313" key="2">
    <source>
        <dbReference type="Proteomes" id="UP001152531"/>
    </source>
</evidence>
<evidence type="ECO:0000313" key="1">
    <source>
        <dbReference type="EMBL" id="CAH6722095.1"/>
    </source>
</evidence>
<proteinExistence type="predicted"/>
<dbReference type="EMBL" id="CALSDN010000008">
    <property type="protein sequence ID" value="CAH6722095.1"/>
    <property type="molecule type" value="Genomic_DNA"/>
</dbReference>
<dbReference type="Proteomes" id="UP001152531">
    <property type="component" value="Unassembled WGS sequence"/>
</dbReference>
<protein>
    <submittedName>
        <fullName evidence="1">Uncharacterized protein</fullName>
    </submittedName>
</protein>
<keyword evidence="2" id="KW-1185">Reference proteome</keyword>
<sequence length="1036" mass="121039">MAFRFIPRACPIYKLKFFQQTSHYSRFNKAVVKYHFSFFARPHFASNGPQNPSGKFFGLDIGHYGLYYSIFNRDGQKVDTINILQFNPIWINPLEIKFFENFFINDLNAGIYNDIENLKSRFTTPLVFKRNLSTRRNTGKLTVEPILKDPRVIEGIEDFKAPVQDDFEDTFLGSQIQLIEEHFDQQKLELIYPIYQAITRNHLSLPTTELYNKVLKSLVFRNLNSQNKLEDIEIKLTNVLTVYQDFLKNSSPDLKPDNETFNLVINELMDGSLKVLSIRDSTNLPNLIYNESFIKVQEFLLISMELMFSIDIKKLNLDLIYPKMFKLLNNYPNLINNDILSLIFNNLIKNSSQFEYYNELIKLSKHFQKFEILASNKQCYDFILHIYNQFKENNELIGLNTIKNYEIYNTMIMELCETKNINVATKFLNDILNEYSHNYTNLTEVKGQISEILSNYLTKISNENVNKAIELTNDFKAVNYLPELTMSYYNHIIGLLVQNYYQSTNEVDLYNIYKQIWSIVDYNLIRKDFKLSSSLISFALNLNDHDNIFKLTKVIILNDELIDPITFKNLLSYYREQPSVLTNLIEHQAKYYSDFEKLNDYLCDVVNFINTPNMFNYLVNSFMIRDAFTLVDLTKDKIYGIVQVSKYFVNYIENNEVTIEDLTKVLNLQAMLIEQFEDPELIYINLDEDLSMFKNKLIENFKQNVGKLNGSTSSIQNISRIYDIPVETKKANVTPIVDLSVLININNHSGVQKFVELFDKGFKFNDLTYSMVINKKMTLENLNWDRFIELIKHNEQLVLQLISQGNDNITVKTINKVNITKSVYEELLKTVSNSDNVYLYEKFKTINHESSDEQLVRKAKLMIKFNDFNELNQLITSNPHIKGEVQQLIRSDVSTGLIKFLEDDEKLMQFYSIHKKSVNQQKLISDLLTRLTTLGNVRLEKLIHGLKVIKLNYFSVDNFIRFIKLLTSTNQQSMLSILLQKVINLGNIGGLIKFNGLEILVKSQDTARLINELKQSFTALNCEINLLKIEINQPCT</sequence>
<reference evidence="1" key="1">
    <citation type="submission" date="2022-06" db="EMBL/GenBank/DDBJ databases">
        <authorList>
            <person name="Legras J.-L."/>
            <person name="Devillers H."/>
            <person name="Grondin C."/>
        </authorList>
    </citation>
    <scope>NUCLEOTIDE SEQUENCE</scope>
    <source>
        <strain evidence="1">CLIB 1444</strain>
    </source>
</reference>
<accession>A0ACA9YAK4</accession>
<gene>
    <name evidence="1" type="ORF">CLIB1444_08S01772</name>
</gene>